<reference evidence="1 3" key="1">
    <citation type="submission" date="2018-03" db="EMBL/GenBank/DDBJ databases">
        <title>Genomic Encyclopedia of Archaeal and Bacterial Type Strains, Phase II (KMG-II): from individual species to whole genera.</title>
        <authorList>
            <person name="Goeker M."/>
        </authorList>
    </citation>
    <scope>NUCLEOTIDE SEQUENCE [LARGE SCALE GENOMIC DNA]</scope>
    <source>
        <strain evidence="1 3">DSM 21548</strain>
    </source>
</reference>
<dbReference type="InterPro" id="IPR011008">
    <property type="entry name" value="Dimeric_a/b-barrel"/>
</dbReference>
<keyword evidence="4" id="KW-1185">Reference proteome</keyword>
<dbReference type="SUPFAM" id="SSF54909">
    <property type="entry name" value="Dimeric alpha+beta barrel"/>
    <property type="match status" value="1"/>
</dbReference>
<protein>
    <recommendedName>
        <fullName evidence="5">Antibiotic biosynthesis monooxygenase</fullName>
    </recommendedName>
</protein>
<accession>A0A2P8GVK3</accession>
<dbReference type="Proteomes" id="UP000268291">
    <property type="component" value="Unassembled WGS sequence"/>
</dbReference>
<proteinExistence type="predicted"/>
<evidence type="ECO:0000313" key="3">
    <source>
        <dbReference type="Proteomes" id="UP000241203"/>
    </source>
</evidence>
<evidence type="ECO:0008006" key="5">
    <source>
        <dbReference type="Google" id="ProtNLM"/>
    </source>
</evidence>
<organism evidence="1 3">
    <name type="scientific">Labedella gwakjiensis</name>
    <dbReference type="NCBI Taxonomy" id="390269"/>
    <lineage>
        <taxon>Bacteria</taxon>
        <taxon>Bacillati</taxon>
        <taxon>Actinomycetota</taxon>
        <taxon>Actinomycetes</taxon>
        <taxon>Micrococcales</taxon>
        <taxon>Microbacteriaceae</taxon>
        <taxon>Labedella</taxon>
    </lineage>
</organism>
<sequence length="116" mass="13270">MSEPTASSERPAPPVGSVVRLWHGWVETVNKDEYIAYMDRSGMAGYRETPGNRGAYIMSRDHEDGRSTIVTVSYWESFDAIRAFAGDEIDRARFYPEDDQFLVDREWIVTHYTVGA</sequence>
<evidence type="ECO:0000313" key="1">
    <source>
        <dbReference type="EMBL" id="PSL37979.1"/>
    </source>
</evidence>
<reference evidence="2 4" key="2">
    <citation type="submission" date="2018-12" db="EMBL/GenBank/DDBJ databases">
        <authorList>
            <person name="hu s."/>
            <person name="Xu Y."/>
            <person name="Xu B."/>
            <person name="Li F."/>
        </authorList>
    </citation>
    <scope>NUCLEOTIDE SEQUENCE [LARGE SCALE GENOMIC DNA]</scope>
    <source>
        <strain evidence="2 4">KSW2-17</strain>
    </source>
</reference>
<evidence type="ECO:0000313" key="2">
    <source>
        <dbReference type="EMBL" id="RUQ87456.1"/>
    </source>
</evidence>
<dbReference type="AlphaFoldDB" id="A0A2P8GVK3"/>
<name>A0A2P8GVK3_9MICO</name>
<comment type="caution">
    <text evidence="1">The sequence shown here is derived from an EMBL/GenBank/DDBJ whole genome shotgun (WGS) entry which is preliminary data.</text>
</comment>
<dbReference type="EMBL" id="RZGY01000001">
    <property type="protein sequence ID" value="RUQ87456.1"/>
    <property type="molecule type" value="Genomic_DNA"/>
</dbReference>
<gene>
    <name evidence="1" type="ORF">CLV49_1589</name>
    <name evidence="2" type="ORF">ELQ93_11250</name>
</gene>
<dbReference type="OrthoDB" id="7210869at2"/>
<dbReference type="Proteomes" id="UP000241203">
    <property type="component" value="Unassembled WGS sequence"/>
</dbReference>
<dbReference type="RefSeq" id="WP_127054384.1">
    <property type="nucleotide sequence ID" value="NZ_PYAU01000001.1"/>
</dbReference>
<dbReference type="EMBL" id="PYAU01000001">
    <property type="protein sequence ID" value="PSL37979.1"/>
    <property type="molecule type" value="Genomic_DNA"/>
</dbReference>
<evidence type="ECO:0000313" key="4">
    <source>
        <dbReference type="Proteomes" id="UP000268291"/>
    </source>
</evidence>